<evidence type="ECO:0000313" key="2">
    <source>
        <dbReference type="Proteomes" id="UP000009183"/>
    </source>
</evidence>
<sequence>MTIGTYNTSSRFSWIFITLLCKNGGISPAPCYLPIYSMLESGSWDRDPLSRPLIVRKSQIRPFVLTSIKEAWVFFIGKLFFFLVPIQC</sequence>
<dbReference type="Proteomes" id="UP000009183">
    <property type="component" value="Chromosome 9"/>
</dbReference>
<keyword evidence="2" id="KW-1185">Reference proteome</keyword>
<dbReference type="PaxDb" id="29760-VIT_09s0002g08350.t01"/>
<dbReference type="InParanoid" id="D7TZB6"/>
<dbReference type="AlphaFoldDB" id="D7TZB6"/>
<organism evidence="1 2">
    <name type="scientific">Vitis vinifera</name>
    <name type="common">Grape</name>
    <dbReference type="NCBI Taxonomy" id="29760"/>
    <lineage>
        <taxon>Eukaryota</taxon>
        <taxon>Viridiplantae</taxon>
        <taxon>Streptophyta</taxon>
        <taxon>Embryophyta</taxon>
        <taxon>Tracheophyta</taxon>
        <taxon>Spermatophyta</taxon>
        <taxon>Magnoliopsida</taxon>
        <taxon>eudicotyledons</taxon>
        <taxon>Gunneridae</taxon>
        <taxon>Pentapetalae</taxon>
        <taxon>rosids</taxon>
        <taxon>Vitales</taxon>
        <taxon>Vitaceae</taxon>
        <taxon>Viteae</taxon>
        <taxon>Vitis</taxon>
    </lineage>
</organism>
<dbReference type="HOGENOM" id="CLU_2473554_0_0_1"/>
<gene>
    <name evidence="1" type="ordered locus">VIT_09s0002g08350</name>
</gene>
<name>D7TZB6_VITVI</name>
<reference evidence="2" key="1">
    <citation type="journal article" date="2007" name="Nature">
        <title>The grapevine genome sequence suggests ancestral hexaploidization in major angiosperm phyla.</title>
        <authorList>
            <consortium name="The French-Italian Public Consortium for Grapevine Genome Characterization."/>
            <person name="Jaillon O."/>
            <person name="Aury J.-M."/>
            <person name="Noel B."/>
            <person name="Policriti A."/>
            <person name="Clepet C."/>
            <person name="Casagrande A."/>
            <person name="Choisne N."/>
            <person name="Aubourg S."/>
            <person name="Vitulo N."/>
            <person name="Jubin C."/>
            <person name="Vezzi A."/>
            <person name="Legeai F."/>
            <person name="Hugueney P."/>
            <person name="Dasilva C."/>
            <person name="Horner D."/>
            <person name="Mica E."/>
            <person name="Jublot D."/>
            <person name="Poulain J."/>
            <person name="Bruyere C."/>
            <person name="Billault A."/>
            <person name="Segurens B."/>
            <person name="Gouyvenoux M."/>
            <person name="Ugarte E."/>
            <person name="Cattonaro F."/>
            <person name="Anthouard V."/>
            <person name="Vico V."/>
            <person name="Del Fabbro C."/>
            <person name="Alaux M."/>
            <person name="Di Gaspero G."/>
            <person name="Dumas V."/>
            <person name="Felice N."/>
            <person name="Paillard S."/>
            <person name="Juman I."/>
            <person name="Moroldo M."/>
            <person name="Scalabrin S."/>
            <person name="Canaguier A."/>
            <person name="Le Clainche I."/>
            <person name="Malacrida G."/>
            <person name="Durand E."/>
            <person name="Pesole G."/>
            <person name="Laucou V."/>
            <person name="Chatelet P."/>
            <person name="Merdinoglu D."/>
            <person name="Delledonne M."/>
            <person name="Pezzotti M."/>
            <person name="Lecharny A."/>
            <person name="Scarpelli C."/>
            <person name="Artiguenave F."/>
            <person name="Pe M.E."/>
            <person name="Valle G."/>
            <person name="Morgante M."/>
            <person name="Caboche M."/>
            <person name="Adam-Blondon A.-F."/>
            <person name="Weissenbach J."/>
            <person name="Quetier F."/>
            <person name="Wincker P."/>
        </authorList>
    </citation>
    <scope>NUCLEOTIDE SEQUENCE [LARGE SCALE GENOMIC DNA]</scope>
    <source>
        <strain evidence="2">cv. Pinot noir / PN40024</strain>
    </source>
</reference>
<accession>D7TZB6</accession>
<evidence type="ECO:0000313" key="1">
    <source>
        <dbReference type="EMBL" id="CBI36430.3"/>
    </source>
</evidence>
<dbReference type="EMBL" id="FN596494">
    <property type="protein sequence ID" value="CBI36430.3"/>
    <property type="molecule type" value="Genomic_DNA"/>
</dbReference>
<protein>
    <submittedName>
        <fullName evidence="1">Uncharacterized protein</fullName>
    </submittedName>
</protein>
<proteinExistence type="predicted"/>